<dbReference type="EMBL" id="JAAMPI010001559">
    <property type="protein sequence ID" value="KAF4624769.1"/>
    <property type="molecule type" value="Genomic_DNA"/>
</dbReference>
<accession>A0A8H4R6Z9</accession>
<dbReference type="AlphaFoldDB" id="A0A8H4R6Z9"/>
<dbReference type="PANTHER" id="PTHR13136:SF11">
    <property type="entry name" value="TESTIS-EXPRESSED PROTEIN 30"/>
    <property type="match status" value="1"/>
</dbReference>
<keyword evidence="3" id="KW-1185">Reference proteome</keyword>
<dbReference type="Pfam" id="PF20408">
    <property type="entry name" value="Abhydrolase_11"/>
    <property type="match status" value="1"/>
</dbReference>
<dbReference type="InterPro" id="IPR029058">
    <property type="entry name" value="AB_hydrolase_fold"/>
</dbReference>
<dbReference type="InterPro" id="IPR026555">
    <property type="entry name" value="NSL3/Tex30"/>
</dbReference>
<dbReference type="PANTHER" id="PTHR13136">
    <property type="entry name" value="TESTIS DEVELOPMENT PROTEIN PRTD"/>
    <property type="match status" value="1"/>
</dbReference>
<reference evidence="2 3" key="1">
    <citation type="submission" date="2020-03" db="EMBL/GenBank/DDBJ databases">
        <title>Draft Genome Sequence of Cudoniella acicularis.</title>
        <authorList>
            <person name="Buettner E."/>
            <person name="Kellner H."/>
        </authorList>
    </citation>
    <scope>NUCLEOTIDE SEQUENCE [LARGE SCALE GENOMIC DNA]</scope>
    <source>
        <strain evidence="2 3">DSM 108380</strain>
    </source>
</reference>
<organism evidence="2 3">
    <name type="scientific">Cudoniella acicularis</name>
    <dbReference type="NCBI Taxonomy" id="354080"/>
    <lineage>
        <taxon>Eukaryota</taxon>
        <taxon>Fungi</taxon>
        <taxon>Dikarya</taxon>
        <taxon>Ascomycota</taxon>
        <taxon>Pezizomycotina</taxon>
        <taxon>Leotiomycetes</taxon>
        <taxon>Helotiales</taxon>
        <taxon>Tricladiaceae</taxon>
        <taxon>Cudoniella</taxon>
    </lineage>
</organism>
<comment type="caution">
    <text evidence="2">The sequence shown here is derived from an EMBL/GenBank/DDBJ whole genome shotgun (WGS) entry which is preliminary data.</text>
</comment>
<evidence type="ECO:0000313" key="2">
    <source>
        <dbReference type="EMBL" id="KAF4624769.1"/>
    </source>
</evidence>
<sequence>MSAIQAPSALQISRIDFRHSSTNPNSDPYPCRLYCTAIPPHGSVSAISTEANTPLEPAAEEENNGRPKPDVLFTHGAGSQLDNPSLDAFAEGLAGTHTVLCFEDQGSVQRRAATFKSLLDAFPSVTAFGGRSKGSVAAVEASLNSNVKKLILFSSPLSYKGSSDSGRDMLQLPQDLLQLQQDVEVLFIGGDRDELCLFEDLAEIRKRMKARSWWIQIEGADHGIKFEMEKRRSVCEFVGKIAGKWLSGDVSAFRKSEKTADVLVGWDESGKEFKSTLFED</sequence>
<gene>
    <name evidence="2" type="ORF">G7Y89_g13398</name>
</gene>
<dbReference type="SUPFAM" id="SSF53474">
    <property type="entry name" value="alpha/beta-Hydrolases"/>
    <property type="match status" value="1"/>
</dbReference>
<dbReference type="Proteomes" id="UP000566819">
    <property type="component" value="Unassembled WGS sequence"/>
</dbReference>
<dbReference type="InterPro" id="IPR046879">
    <property type="entry name" value="KANL3/Tex30_Abhydrolase"/>
</dbReference>
<name>A0A8H4R6Z9_9HELO</name>
<proteinExistence type="predicted"/>
<evidence type="ECO:0000313" key="3">
    <source>
        <dbReference type="Proteomes" id="UP000566819"/>
    </source>
</evidence>
<dbReference type="OrthoDB" id="6415022at2759"/>
<dbReference type="Gene3D" id="3.40.50.1820">
    <property type="entry name" value="alpha/beta hydrolase"/>
    <property type="match status" value="1"/>
</dbReference>
<evidence type="ECO:0000259" key="1">
    <source>
        <dbReference type="Pfam" id="PF20408"/>
    </source>
</evidence>
<feature type="domain" description="KANL3/Tex30 alpha/beta hydrolase-like" evidence="1">
    <location>
        <begin position="69"/>
        <end position="230"/>
    </location>
</feature>
<protein>
    <recommendedName>
        <fullName evidence="1">KANL3/Tex30 alpha/beta hydrolase-like domain-containing protein</fullName>
    </recommendedName>
</protein>